<feature type="non-terminal residue" evidence="1">
    <location>
        <position position="81"/>
    </location>
</feature>
<sequence>MEDVDNDIPKENDEENTRNDVYILNDVHIDGNNQKIKTLEISSSHFKTGTKRHSLTPSMDPYGIPQVVKVLDSMPDEVPEA</sequence>
<comment type="caution">
    <text evidence="1">The sequence shown here is derived from an EMBL/GenBank/DDBJ whole genome shotgun (WGS) entry which is preliminary data.</text>
</comment>
<reference evidence="1 2" key="1">
    <citation type="journal article" date="2019" name="Genome Biol. Evol.">
        <title>Insights into the evolution of the New World diploid cottons (Gossypium, subgenus Houzingenia) based on genome sequencing.</title>
        <authorList>
            <person name="Grover C.E."/>
            <person name="Arick M.A. 2nd"/>
            <person name="Thrash A."/>
            <person name="Conover J.L."/>
            <person name="Sanders W.S."/>
            <person name="Peterson D.G."/>
            <person name="Frelichowski J.E."/>
            <person name="Scheffler J.A."/>
            <person name="Scheffler B.E."/>
            <person name="Wendel J.F."/>
        </authorList>
    </citation>
    <scope>NUCLEOTIDE SEQUENCE [LARGE SCALE GENOMIC DNA]</scope>
    <source>
        <strain evidence="1">5</strain>
        <tissue evidence="1">Leaf</tissue>
    </source>
</reference>
<protein>
    <submittedName>
        <fullName evidence="1">Uncharacterized protein</fullName>
    </submittedName>
</protein>
<proteinExistence type="predicted"/>
<dbReference type="AlphaFoldDB" id="A0A7J9BKF7"/>
<gene>
    <name evidence="1" type="ORF">Gogos_010179</name>
</gene>
<name>A0A7J9BKF7_GOSGO</name>
<dbReference type="EMBL" id="JABEZY010000004">
    <property type="protein sequence ID" value="MBA0736653.1"/>
    <property type="molecule type" value="Genomic_DNA"/>
</dbReference>
<evidence type="ECO:0000313" key="1">
    <source>
        <dbReference type="EMBL" id="MBA0736653.1"/>
    </source>
</evidence>
<dbReference type="Proteomes" id="UP000593579">
    <property type="component" value="Unassembled WGS sequence"/>
</dbReference>
<dbReference type="OrthoDB" id="994689at2759"/>
<organism evidence="1 2">
    <name type="scientific">Gossypium gossypioides</name>
    <name type="common">Mexican cotton</name>
    <name type="synonym">Selera gossypioides</name>
    <dbReference type="NCBI Taxonomy" id="34282"/>
    <lineage>
        <taxon>Eukaryota</taxon>
        <taxon>Viridiplantae</taxon>
        <taxon>Streptophyta</taxon>
        <taxon>Embryophyta</taxon>
        <taxon>Tracheophyta</taxon>
        <taxon>Spermatophyta</taxon>
        <taxon>Magnoliopsida</taxon>
        <taxon>eudicotyledons</taxon>
        <taxon>Gunneridae</taxon>
        <taxon>Pentapetalae</taxon>
        <taxon>rosids</taxon>
        <taxon>malvids</taxon>
        <taxon>Malvales</taxon>
        <taxon>Malvaceae</taxon>
        <taxon>Malvoideae</taxon>
        <taxon>Gossypium</taxon>
    </lineage>
</organism>
<keyword evidence="2" id="KW-1185">Reference proteome</keyword>
<evidence type="ECO:0000313" key="2">
    <source>
        <dbReference type="Proteomes" id="UP000593579"/>
    </source>
</evidence>
<accession>A0A7J9BKF7</accession>